<sequence>MYWIVKAKPACGGDHFYVDIVQELHASTTSLISDLGCISVIIFLSYVLSANSSNATTLHSHCI</sequence>
<accession>A0A0A9FG95</accession>
<reference evidence="1" key="2">
    <citation type="journal article" date="2015" name="Data Brief">
        <title>Shoot transcriptome of the giant reed, Arundo donax.</title>
        <authorList>
            <person name="Barrero R.A."/>
            <person name="Guerrero F.D."/>
            <person name="Moolhuijzen P."/>
            <person name="Goolsby J.A."/>
            <person name="Tidwell J."/>
            <person name="Bellgard S.E."/>
            <person name="Bellgard M.I."/>
        </authorList>
    </citation>
    <scope>NUCLEOTIDE SEQUENCE</scope>
    <source>
        <tissue evidence="1">Shoot tissue taken approximately 20 cm above the soil surface</tissue>
    </source>
</reference>
<proteinExistence type="predicted"/>
<evidence type="ECO:0000313" key="1">
    <source>
        <dbReference type="EMBL" id="JAE10259.1"/>
    </source>
</evidence>
<organism evidence="1">
    <name type="scientific">Arundo donax</name>
    <name type="common">Giant reed</name>
    <name type="synonym">Donax arundinaceus</name>
    <dbReference type="NCBI Taxonomy" id="35708"/>
    <lineage>
        <taxon>Eukaryota</taxon>
        <taxon>Viridiplantae</taxon>
        <taxon>Streptophyta</taxon>
        <taxon>Embryophyta</taxon>
        <taxon>Tracheophyta</taxon>
        <taxon>Spermatophyta</taxon>
        <taxon>Magnoliopsida</taxon>
        <taxon>Liliopsida</taxon>
        <taxon>Poales</taxon>
        <taxon>Poaceae</taxon>
        <taxon>PACMAD clade</taxon>
        <taxon>Arundinoideae</taxon>
        <taxon>Arundineae</taxon>
        <taxon>Arundo</taxon>
    </lineage>
</organism>
<reference evidence="1" key="1">
    <citation type="submission" date="2014-09" db="EMBL/GenBank/DDBJ databases">
        <authorList>
            <person name="Magalhaes I.L.F."/>
            <person name="Oliveira U."/>
            <person name="Santos F.R."/>
            <person name="Vidigal T.H.D.A."/>
            <person name="Brescovit A.D."/>
            <person name="Santos A.J."/>
        </authorList>
    </citation>
    <scope>NUCLEOTIDE SEQUENCE</scope>
    <source>
        <tissue evidence="1">Shoot tissue taken approximately 20 cm above the soil surface</tissue>
    </source>
</reference>
<protein>
    <submittedName>
        <fullName evidence="1">Uncharacterized protein</fullName>
    </submittedName>
</protein>
<dbReference type="AlphaFoldDB" id="A0A0A9FG95"/>
<name>A0A0A9FG95_ARUDO</name>
<dbReference type="EMBL" id="GBRH01187637">
    <property type="protein sequence ID" value="JAE10259.1"/>
    <property type="molecule type" value="Transcribed_RNA"/>
</dbReference>